<evidence type="ECO:0000313" key="2">
    <source>
        <dbReference type="Proteomes" id="UP000481153"/>
    </source>
</evidence>
<dbReference type="Gene3D" id="3.80.10.10">
    <property type="entry name" value="Ribonuclease Inhibitor"/>
    <property type="match status" value="1"/>
</dbReference>
<dbReference type="AlphaFoldDB" id="A0A6G0WEW7"/>
<evidence type="ECO:0000313" key="1">
    <source>
        <dbReference type="EMBL" id="KAF0724906.1"/>
    </source>
</evidence>
<comment type="caution">
    <text evidence="1">The sequence shown here is derived from an EMBL/GenBank/DDBJ whole genome shotgun (WGS) entry which is preliminary data.</text>
</comment>
<dbReference type="Proteomes" id="UP000481153">
    <property type="component" value="Unassembled WGS sequence"/>
</dbReference>
<proteinExistence type="predicted"/>
<sequence length="184" mass="20154">MFPARLCMQSLEWSYCSLNLTTMAALATALRHSNMTSLTLDTTNIDVATLPTLLDALLETNLRRLKLSKASLEDDACVLIAAALPSLTIVELNLSYNKLTDHSAKVLAEVVGRATSLTSLVLYDNAIGLQGATTLVKALSGRPQVTTWLDLGWNLFNHDEADWLNDMVEKTPQILKACFDQCRG</sequence>
<dbReference type="PANTHER" id="PTHR24114">
    <property type="entry name" value="LEUCINE RICH REPEAT FAMILY PROTEIN"/>
    <property type="match status" value="1"/>
</dbReference>
<dbReference type="InterPro" id="IPR001611">
    <property type="entry name" value="Leu-rich_rpt"/>
</dbReference>
<dbReference type="SMART" id="SM00368">
    <property type="entry name" value="LRR_RI"/>
    <property type="match status" value="3"/>
</dbReference>
<organism evidence="1 2">
    <name type="scientific">Aphanomyces euteiches</name>
    <dbReference type="NCBI Taxonomy" id="100861"/>
    <lineage>
        <taxon>Eukaryota</taxon>
        <taxon>Sar</taxon>
        <taxon>Stramenopiles</taxon>
        <taxon>Oomycota</taxon>
        <taxon>Saprolegniomycetes</taxon>
        <taxon>Saprolegniales</taxon>
        <taxon>Verrucalvaceae</taxon>
        <taxon>Aphanomyces</taxon>
    </lineage>
</organism>
<dbReference type="VEuPathDB" id="FungiDB:AeMF1_000560"/>
<gene>
    <name evidence="1" type="ORF">Ae201684_016526</name>
</gene>
<keyword evidence="2" id="KW-1185">Reference proteome</keyword>
<dbReference type="PANTHER" id="PTHR24114:SF2">
    <property type="entry name" value="F-BOX DOMAIN-CONTAINING PROTEIN-RELATED"/>
    <property type="match status" value="1"/>
</dbReference>
<name>A0A6G0WEW7_9STRA</name>
<protein>
    <submittedName>
        <fullName evidence="1">Uncharacterized protein</fullName>
    </submittedName>
</protein>
<dbReference type="EMBL" id="VJMJ01000256">
    <property type="protein sequence ID" value="KAF0724906.1"/>
    <property type="molecule type" value="Genomic_DNA"/>
</dbReference>
<dbReference type="InterPro" id="IPR052394">
    <property type="entry name" value="LRR-containing"/>
</dbReference>
<accession>A0A6G0WEW7</accession>
<dbReference type="SUPFAM" id="SSF52047">
    <property type="entry name" value="RNI-like"/>
    <property type="match status" value="1"/>
</dbReference>
<dbReference type="InterPro" id="IPR032675">
    <property type="entry name" value="LRR_dom_sf"/>
</dbReference>
<dbReference type="Pfam" id="PF13516">
    <property type="entry name" value="LRR_6"/>
    <property type="match status" value="2"/>
</dbReference>
<reference evidence="1 2" key="1">
    <citation type="submission" date="2019-07" db="EMBL/GenBank/DDBJ databases">
        <title>Genomics analysis of Aphanomyces spp. identifies a new class of oomycete effector associated with host adaptation.</title>
        <authorList>
            <person name="Gaulin E."/>
        </authorList>
    </citation>
    <scope>NUCLEOTIDE SEQUENCE [LARGE SCALE GENOMIC DNA]</scope>
    <source>
        <strain evidence="1 2">ATCC 201684</strain>
    </source>
</reference>